<protein>
    <submittedName>
        <fullName evidence="2">Uncharacterized protein</fullName>
    </submittedName>
</protein>
<accession>A0A9Q4PU72</accession>
<feature type="compositionally biased region" description="Polar residues" evidence="1">
    <location>
        <begin position="370"/>
        <end position="382"/>
    </location>
</feature>
<evidence type="ECO:0000313" key="2">
    <source>
        <dbReference type="EMBL" id="MCZ6159026.1"/>
    </source>
</evidence>
<evidence type="ECO:0000256" key="1">
    <source>
        <dbReference type="SAM" id="MobiDB-lite"/>
    </source>
</evidence>
<feature type="compositionally biased region" description="Basic and acidic residues" evidence="1">
    <location>
        <begin position="383"/>
        <end position="408"/>
    </location>
</feature>
<reference evidence="2" key="1">
    <citation type="submission" date="2022-12" db="EMBL/GenBank/DDBJ databases">
        <title>Species Delineation and Comparative Genomics within the Campylobacter ureolyticus Complex.</title>
        <authorList>
            <person name="Maki J."/>
            <person name="Howard M."/>
            <person name="Connelly S."/>
            <person name="Hardy D.J."/>
            <person name="Cameron A."/>
        </authorList>
    </citation>
    <scope>NUCLEOTIDE SEQUENCE</scope>
    <source>
        <strain evidence="2">URMC_787</strain>
    </source>
</reference>
<gene>
    <name evidence="2" type="ORF">O6B32_00790</name>
</gene>
<dbReference type="Proteomes" id="UP001075225">
    <property type="component" value="Unassembled WGS sequence"/>
</dbReference>
<comment type="caution">
    <text evidence="2">The sequence shown here is derived from an EMBL/GenBank/DDBJ whole genome shotgun (WGS) entry which is preliminary data.</text>
</comment>
<dbReference type="AlphaFoldDB" id="A0A9Q4PU72"/>
<proteinExistence type="predicted"/>
<sequence>MKINQMLYDDKVLLKSSDYTPKDSYTDFYCDNTYCSGACEFGWENSINSPKDDKQYPSHPLFIKRDKQYDLFKKHKITKYDHITRKNVLVIEPKYRSYPITQASKSMDAIIEKATQDFKKQDPNIEQYLKGTIDKASDYVLFDARAWDFPTVGMNTFILWVLEHFQNIRAIRQSAYSDSLIFAASYDSYVLKTFGFLWDDFFMSVSIKSKAKQKGSHDDERSFLDTGEVEILNISFYFAKENEELKGKCLNFIWLLNNHNYMKFTREKHNIFYNEKTPLNKNFLFESFNVLCLAMQRHSVDYKFVFNEARLKDADYLLTGLKIKELYPKPMPVIIRDILALRPSQKTDDGISLGADTKKKRDENKKTKIPTPSNKPKITPTNEIKDELKKGGEPLSKREDGILPEEKGTPISSSNQLPGNKRIRKYKEIFGIIKGHTLSSYSVYEPHFVSSAMSAKAFVKNAELGVFKVDEKEVEFAREKAADQSEKARYVNCFLEKITKLEKDRLLKTNLDKPIPNNHKTFTVKYNQGMLEMVADGPFIADDIELNRIYLYKGHYCIPKARNKIVFYHLKSENSIIPFVKSGESWEQKYFIIFDINKSELKKAKYKTRKTDKTFYNDETQKITLNLYGKKVEYNDALALQRDWSISW</sequence>
<organism evidence="2 3">
    <name type="scientific">Campylobacter ureolyticus</name>
    <dbReference type="NCBI Taxonomy" id="827"/>
    <lineage>
        <taxon>Bacteria</taxon>
        <taxon>Pseudomonadati</taxon>
        <taxon>Campylobacterota</taxon>
        <taxon>Epsilonproteobacteria</taxon>
        <taxon>Campylobacterales</taxon>
        <taxon>Campylobacteraceae</taxon>
        <taxon>Campylobacter</taxon>
    </lineage>
</organism>
<name>A0A9Q4PU72_9BACT</name>
<evidence type="ECO:0000313" key="3">
    <source>
        <dbReference type="Proteomes" id="UP001075225"/>
    </source>
</evidence>
<dbReference type="EMBL" id="JAPXGO010000001">
    <property type="protein sequence ID" value="MCZ6159026.1"/>
    <property type="molecule type" value="Genomic_DNA"/>
</dbReference>
<dbReference type="RefSeq" id="WP_269484168.1">
    <property type="nucleotide sequence ID" value="NZ_JAPXGO010000001.1"/>
</dbReference>
<feature type="compositionally biased region" description="Basic and acidic residues" evidence="1">
    <location>
        <begin position="356"/>
        <end position="366"/>
    </location>
</feature>
<feature type="region of interest" description="Disordered" evidence="1">
    <location>
        <begin position="346"/>
        <end position="418"/>
    </location>
</feature>